<dbReference type="Gene3D" id="3.30.1240.10">
    <property type="match status" value="1"/>
</dbReference>
<dbReference type="RefSeq" id="WP_156563240.1">
    <property type="nucleotide sequence ID" value="NZ_CACRTV010000087.1"/>
</dbReference>
<dbReference type="SFLD" id="SFLDS00003">
    <property type="entry name" value="Haloacid_Dehalogenase"/>
    <property type="match status" value="1"/>
</dbReference>
<organism evidence="1">
    <name type="scientific">Clostridium paraputrificum</name>
    <dbReference type="NCBI Taxonomy" id="29363"/>
    <lineage>
        <taxon>Bacteria</taxon>
        <taxon>Bacillati</taxon>
        <taxon>Bacillota</taxon>
        <taxon>Clostridia</taxon>
        <taxon>Eubacteriales</taxon>
        <taxon>Clostridiaceae</taxon>
        <taxon>Clostridium</taxon>
    </lineage>
</organism>
<accession>A0A6N3GR87</accession>
<dbReference type="PANTHER" id="PTHR10000">
    <property type="entry name" value="PHOSPHOSERINE PHOSPHATASE"/>
    <property type="match status" value="1"/>
</dbReference>
<sequence>MNRKIAFFDIDGTMIDCSEGITEPTEKTKRALEILRGEGYYIGIATGRPKLFIPDRILKNINPDVLITSNGSYIEVEGNEICNNLIDKKVLDEFRESCNKYKIKYILEGQNQCISVGMSEKEIESFSGKFSLKSGDIVDYRTKQVYKANKLVVFLDTKEKIEIIKDKFSFCFNLLRHGELDSYDLYNKKCSKGSGVKSTIEYLGIDIQNTLAFGDDLNDLEMLQLVDVGVAMGEGNSELIRKVNYTTDSVKEEGIYNFVVKMLDK</sequence>
<protein>
    <submittedName>
        <fullName evidence="1">Bifunctional phosphatase/peptidyl-prolyl cis-trans isomerase</fullName>
    </submittedName>
</protein>
<dbReference type="EMBL" id="CACRTV010000087">
    <property type="protein sequence ID" value="VYU66865.1"/>
    <property type="molecule type" value="Genomic_DNA"/>
</dbReference>
<name>A0A6N3GR87_9CLOT</name>
<dbReference type="Pfam" id="PF08282">
    <property type="entry name" value="Hydrolase_3"/>
    <property type="match status" value="1"/>
</dbReference>
<dbReference type="NCBIfam" id="TIGR01484">
    <property type="entry name" value="HAD-SF-IIB"/>
    <property type="match status" value="1"/>
</dbReference>
<dbReference type="NCBIfam" id="TIGR00099">
    <property type="entry name" value="Cof-subfamily"/>
    <property type="match status" value="1"/>
</dbReference>
<dbReference type="InterPro" id="IPR036412">
    <property type="entry name" value="HAD-like_sf"/>
</dbReference>
<reference evidence="1" key="1">
    <citation type="submission" date="2019-11" db="EMBL/GenBank/DDBJ databases">
        <authorList>
            <person name="Feng L."/>
        </authorList>
    </citation>
    <scope>NUCLEOTIDE SEQUENCE</scope>
    <source>
        <strain evidence="1">CParaputrificumLFYP93</strain>
    </source>
</reference>
<dbReference type="InterPro" id="IPR006379">
    <property type="entry name" value="HAD-SF_hydro_IIB"/>
</dbReference>
<dbReference type="AlphaFoldDB" id="A0A6N3GR87"/>
<dbReference type="GO" id="GO:0016853">
    <property type="term" value="F:isomerase activity"/>
    <property type="evidence" value="ECO:0007669"/>
    <property type="project" value="UniProtKB-KW"/>
</dbReference>
<dbReference type="GO" id="GO:0000287">
    <property type="term" value="F:magnesium ion binding"/>
    <property type="evidence" value="ECO:0007669"/>
    <property type="project" value="TreeGrafter"/>
</dbReference>
<proteinExistence type="predicted"/>
<dbReference type="InterPro" id="IPR000150">
    <property type="entry name" value="Cof"/>
</dbReference>
<evidence type="ECO:0000313" key="1">
    <source>
        <dbReference type="EMBL" id="VYU66865.1"/>
    </source>
</evidence>
<dbReference type="SFLD" id="SFLDG01140">
    <property type="entry name" value="C2.B:_Phosphomannomutase_and_P"/>
    <property type="match status" value="1"/>
</dbReference>
<dbReference type="Gene3D" id="3.40.50.1000">
    <property type="entry name" value="HAD superfamily/HAD-like"/>
    <property type="match status" value="1"/>
</dbReference>
<dbReference type="PANTHER" id="PTHR10000:SF25">
    <property type="entry name" value="PHOSPHATASE YKRA-RELATED"/>
    <property type="match status" value="1"/>
</dbReference>
<dbReference type="SUPFAM" id="SSF56784">
    <property type="entry name" value="HAD-like"/>
    <property type="match status" value="1"/>
</dbReference>
<dbReference type="GO" id="GO:0016791">
    <property type="term" value="F:phosphatase activity"/>
    <property type="evidence" value="ECO:0007669"/>
    <property type="project" value="TreeGrafter"/>
</dbReference>
<gene>
    <name evidence="1" type="ORF">CPLFYP93_03260</name>
</gene>
<keyword evidence="1" id="KW-0413">Isomerase</keyword>
<dbReference type="InterPro" id="IPR023214">
    <property type="entry name" value="HAD_sf"/>
</dbReference>
<dbReference type="GO" id="GO:0005829">
    <property type="term" value="C:cytosol"/>
    <property type="evidence" value="ECO:0007669"/>
    <property type="project" value="TreeGrafter"/>
</dbReference>